<evidence type="ECO:0000313" key="6">
    <source>
        <dbReference type="Proteomes" id="UP001172457"/>
    </source>
</evidence>
<proteinExistence type="predicted"/>
<keyword evidence="3" id="KW-0520">NAD</keyword>
<dbReference type="PANTHER" id="PTHR11017">
    <property type="entry name" value="LEUCINE-RICH REPEAT-CONTAINING PROTEIN"/>
    <property type="match status" value="1"/>
</dbReference>
<sequence>MASSSTTSIQKTSFKYDVFLSFRGEDTRTNFVDHLYDALKRQGIDTYKDDKNLVKGNKINKELVKAIEESRFHIIVFSKNYASSSWCLDELVKIMECQKTQTQQTAYPIFYDVEPTEVRKQTGAFGEAIANHENKVGAGKWREALKEIADLAGWELKKTANGHEVEFIKIVVKEILLRLPSISVDENLVGMRTRINDVVSSLNASPHEFQIIGIWGMGGSGKTTLARAVFDQISFQFEGKSFVANVREVSKLDFSGLKKLQQQVLRDVSNDPGITVNNVLDGKSMMKKKMPGRKVLVVLDDVDHIEQLKALAGEPSWFMSGSKVIITTREKQVLLAHKVNLIHDVNLLTDEEAICLLSRCAFGKEIRIPRYKELSQKVVTYAAGLPLTITVLGSFLCNVNEDVWVDTLERLKKIPLEETLQKLELSYMHLDVDCKDIFLDVACLLKGWKEEDAIRALESRGFHAIRGLSVLEKKALITIYGQDRYLVMHDHIEEMGRHIVRRSNPDEPGRHNRLWIEEEIEDILVNDLGTEATCIRLFATKVNHKTIMKGLKKMEKLRFLHVDYWTPINRELDEDSQYLPNSLRYLKWKRYPLFFLPKKFQASNLIALEIPYSRMKQLWGGRERKVLNKLRFLDLSCSSLRTFDLGMTPNLEILNFENCRYLVEFHMPLRCPKLKSINLNGSKVSTLDLRLVPNIETLNLMQCLDLVKLDIPCEFPQLKLLNASSPKLRSLDLRLVPNITTLNLNGCCDLVELDIPCECPQLTFLNLRSSKLRSIDLRMIPNIETLNLEECKDLVELYMPRECPQLKSLNLSCLTLRSLNLNLGPSSIATLKLERT</sequence>
<protein>
    <recommendedName>
        <fullName evidence="4">TIR domain-containing protein</fullName>
    </recommendedName>
</protein>
<keyword evidence="2" id="KW-0677">Repeat</keyword>
<dbReference type="InterPro" id="IPR042197">
    <property type="entry name" value="Apaf_helical"/>
</dbReference>
<dbReference type="PANTHER" id="PTHR11017:SF544">
    <property type="entry name" value="ADP-RIBOSYL CYCLASE_CYCLIC ADP-RIBOSE HYDROLASE"/>
    <property type="match status" value="1"/>
</dbReference>
<dbReference type="SUPFAM" id="SSF52540">
    <property type="entry name" value="P-loop containing nucleoside triphosphate hydrolases"/>
    <property type="match status" value="1"/>
</dbReference>
<dbReference type="AlphaFoldDB" id="A0AA38W7S7"/>
<dbReference type="InterPro" id="IPR044974">
    <property type="entry name" value="Disease_R_plants"/>
</dbReference>
<dbReference type="Pfam" id="PF01582">
    <property type="entry name" value="TIR"/>
    <property type="match status" value="1"/>
</dbReference>
<dbReference type="GO" id="GO:0006952">
    <property type="term" value="P:defense response"/>
    <property type="evidence" value="ECO:0007669"/>
    <property type="project" value="InterPro"/>
</dbReference>
<dbReference type="PROSITE" id="PS50104">
    <property type="entry name" value="TIR"/>
    <property type="match status" value="1"/>
</dbReference>
<dbReference type="Gene3D" id="3.40.50.300">
    <property type="entry name" value="P-loop containing nucleotide triphosphate hydrolases"/>
    <property type="match status" value="1"/>
</dbReference>
<dbReference type="SUPFAM" id="SSF52058">
    <property type="entry name" value="L domain-like"/>
    <property type="match status" value="1"/>
</dbReference>
<feature type="domain" description="TIR" evidence="4">
    <location>
        <begin position="14"/>
        <end position="179"/>
    </location>
</feature>
<dbReference type="Gene3D" id="3.80.10.10">
    <property type="entry name" value="Ribonuclease Inhibitor"/>
    <property type="match status" value="1"/>
</dbReference>
<dbReference type="InterPro" id="IPR000157">
    <property type="entry name" value="TIR_dom"/>
</dbReference>
<gene>
    <name evidence="5" type="ORF">OSB04_015737</name>
</gene>
<accession>A0AA38W7S7</accession>
<dbReference type="SMART" id="SM00255">
    <property type="entry name" value="TIR"/>
    <property type="match status" value="1"/>
</dbReference>
<evidence type="ECO:0000256" key="1">
    <source>
        <dbReference type="ARBA" id="ARBA00022614"/>
    </source>
</evidence>
<dbReference type="InterPro" id="IPR058192">
    <property type="entry name" value="WHD_ROQ1-like"/>
</dbReference>
<dbReference type="Gene3D" id="1.10.8.430">
    <property type="entry name" value="Helical domain of apoptotic protease-activating factors"/>
    <property type="match status" value="1"/>
</dbReference>
<comment type="caution">
    <text evidence="5">The sequence shown here is derived from an EMBL/GenBank/DDBJ whole genome shotgun (WGS) entry which is preliminary data.</text>
</comment>
<evidence type="ECO:0000313" key="5">
    <source>
        <dbReference type="EMBL" id="KAJ9551692.1"/>
    </source>
</evidence>
<dbReference type="InterPro" id="IPR027417">
    <property type="entry name" value="P-loop_NTPase"/>
</dbReference>
<dbReference type="InterPro" id="IPR002182">
    <property type="entry name" value="NB-ARC"/>
</dbReference>
<reference evidence="5" key="1">
    <citation type="submission" date="2023-03" db="EMBL/GenBank/DDBJ databases">
        <title>Chromosome-scale reference genome and RAD-based genetic map of yellow starthistle (Centaurea solstitialis) reveal putative structural variation and QTLs associated with invader traits.</title>
        <authorList>
            <person name="Reatini B."/>
            <person name="Cang F.A."/>
            <person name="Jiang Q."/>
            <person name="Mckibben M.T.W."/>
            <person name="Barker M.S."/>
            <person name="Rieseberg L.H."/>
            <person name="Dlugosch K.M."/>
        </authorList>
    </citation>
    <scope>NUCLEOTIDE SEQUENCE</scope>
    <source>
        <strain evidence="5">CAN-66</strain>
        <tissue evidence="5">Leaf</tissue>
    </source>
</reference>
<keyword evidence="6" id="KW-1185">Reference proteome</keyword>
<dbReference type="FunFam" id="3.40.50.10140:FF:000007">
    <property type="entry name" value="Disease resistance protein (TIR-NBS-LRR class)"/>
    <property type="match status" value="1"/>
</dbReference>
<dbReference type="InterPro" id="IPR032675">
    <property type="entry name" value="LRR_dom_sf"/>
</dbReference>
<dbReference type="Gene3D" id="3.40.50.10140">
    <property type="entry name" value="Toll/interleukin-1 receptor homology (TIR) domain"/>
    <property type="match status" value="1"/>
</dbReference>
<dbReference type="InterPro" id="IPR035897">
    <property type="entry name" value="Toll_tir_struct_dom_sf"/>
</dbReference>
<dbReference type="Pfam" id="PF23282">
    <property type="entry name" value="WHD_ROQ1"/>
    <property type="match status" value="1"/>
</dbReference>
<dbReference type="GO" id="GO:0043531">
    <property type="term" value="F:ADP binding"/>
    <property type="evidence" value="ECO:0007669"/>
    <property type="project" value="InterPro"/>
</dbReference>
<dbReference type="PRINTS" id="PR00364">
    <property type="entry name" value="DISEASERSIST"/>
</dbReference>
<dbReference type="SMART" id="SM00382">
    <property type="entry name" value="AAA"/>
    <property type="match status" value="1"/>
</dbReference>
<dbReference type="GO" id="GO:0007165">
    <property type="term" value="P:signal transduction"/>
    <property type="evidence" value="ECO:0007669"/>
    <property type="project" value="InterPro"/>
</dbReference>
<organism evidence="5 6">
    <name type="scientific">Centaurea solstitialis</name>
    <name type="common">yellow star-thistle</name>
    <dbReference type="NCBI Taxonomy" id="347529"/>
    <lineage>
        <taxon>Eukaryota</taxon>
        <taxon>Viridiplantae</taxon>
        <taxon>Streptophyta</taxon>
        <taxon>Embryophyta</taxon>
        <taxon>Tracheophyta</taxon>
        <taxon>Spermatophyta</taxon>
        <taxon>Magnoliopsida</taxon>
        <taxon>eudicotyledons</taxon>
        <taxon>Gunneridae</taxon>
        <taxon>Pentapetalae</taxon>
        <taxon>asterids</taxon>
        <taxon>campanulids</taxon>
        <taxon>Asterales</taxon>
        <taxon>Asteraceae</taxon>
        <taxon>Carduoideae</taxon>
        <taxon>Cardueae</taxon>
        <taxon>Centaureinae</taxon>
        <taxon>Centaurea</taxon>
    </lineage>
</organism>
<dbReference type="EMBL" id="JARYMX010000004">
    <property type="protein sequence ID" value="KAJ9551692.1"/>
    <property type="molecule type" value="Genomic_DNA"/>
</dbReference>
<dbReference type="Proteomes" id="UP001172457">
    <property type="component" value="Chromosome 4"/>
</dbReference>
<evidence type="ECO:0000256" key="2">
    <source>
        <dbReference type="ARBA" id="ARBA00022737"/>
    </source>
</evidence>
<dbReference type="Pfam" id="PF00931">
    <property type="entry name" value="NB-ARC"/>
    <property type="match status" value="1"/>
</dbReference>
<dbReference type="InterPro" id="IPR003593">
    <property type="entry name" value="AAA+_ATPase"/>
</dbReference>
<name>A0AA38W7S7_9ASTR</name>
<evidence type="ECO:0000259" key="4">
    <source>
        <dbReference type="PROSITE" id="PS50104"/>
    </source>
</evidence>
<evidence type="ECO:0000256" key="3">
    <source>
        <dbReference type="ARBA" id="ARBA00023027"/>
    </source>
</evidence>
<dbReference type="SUPFAM" id="SSF52200">
    <property type="entry name" value="Toll/Interleukin receptor TIR domain"/>
    <property type="match status" value="1"/>
</dbReference>
<keyword evidence="1" id="KW-0433">Leucine-rich repeat</keyword>